<comment type="subcellular location">
    <subcellularLocation>
        <location evidence="1">Cell membrane</location>
        <topology evidence="1">Multi-pass membrane protein</topology>
    </subcellularLocation>
</comment>
<sequence>MKKSNKQQIARLARLLGRRKLSFILSFLGFGLMSSSVSIITAMLVSTFLDAITEKNMDAVMTLSIQFMLIVVAMCILTPLFQYWYGKTVKTIMNSMRLRVFHHMEKLPVTYYENSHSGDSLSRITNDLQTMENAFSGEALTLLSLMATGTISAIIMFYLDWRFAVAMIFLGLLSTYVNTRYAKPFRTIGTEIQEQSGVQLERLTNLVAGTQVSRTFQMVDGMNRKYKETTTRLADLFLLRAKKSAYLTSTNYFLLWINNGGAFIIGAFMLINGQLTIGSLLGVILLLENVTNLFRNLGVFWANLQSSLAGADRVFDLLEVAEEPERYVAVSREEAASGLNEDGMLAFKNVSFAYRKDEKVLDRLNLQVDKGQLVALVGPSGGGKSTIMKLLLGFYPFSDGDIRIAGKSFADYSLEELRDKMAYVSQDPYLFEGTIEQNIRYGKMDATADEVVEAARAAFAHDFITEQADGYNTAVGERGVRLSGGQKQRIAIARAILKNAPILLLDEATSALDSDSELAVQQGIERLMEGKTTIAIAHRLSTIEQADTIVVVDRGRIMEQGKHDELLAAGGAYSRLHHTQKRTQEWLPQAMQQEA</sequence>
<dbReference type="Gene3D" id="3.40.50.300">
    <property type="entry name" value="P-loop containing nucleotide triphosphate hydrolases"/>
    <property type="match status" value="1"/>
</dbReference>
<dbReference type="PROSITE" id="PS50893">
    <property type="entry name" value="ABC_TRANSPORTER_2"/>
    <property type="match status" value="1"/>
</dbReference>
<dbReference type="InterPro" id="IPR003439">
    <property type="entry name" value="ABC_transporter-like_ATP-bd"/>
</dbReference>
<dbReference type="RefSeq" id="WP_172455629.1">
    <property type="nucleotide sequence ID" value="NZ_CP016808.1"/>
</dbReference>
<dbReference type="GO" id="GO:0016887">
    <property type="term" value="F:ATP hydrolysis activity"/>
    <property type="evidence" value="ECO:0007669"/>
    <property type="project" value="InterPro"/>
</dbReference>
<evidence type="ECO:0000256" key="5">
    <source>
        <dbReference type="ARBA" id="ARBA00022840"/>
    </source>
</evidence>
<dbReference type="SUPFAM" id="SSF52540">
    <property type="entry name" value="P-loop containing nucleoside triphosphate hydrolases"/>
    <property type="match status" value="1"/>
</dbReference>
<gene>
    <name evidence="11" type="ORF">BBD42_25350</name>
</gene>
<keyword evidence="4" id="KW-0547">Nucleotide-binding</keyword>
<dbReference type="PROSITE" id="PS00211">
    <property type="entry name" value="ABC_TRANSPORTER_1"/>
    <property type="match status" value="1"/>
</dbReference>
<keyword evidence="7 8" id="KW-0472">Membrane</keyword>
<keyword evidence="3 8" id="KW-0812">Transmembrane</keyword>
<reference evidence="11" key="1">
    <citation type="submission" date="2016-08" db="EMBL/GenBank/DDBJ databases">
        <title>Complete Genome Seqeunce of Paenibacillus sp. BIHB 4019 from tea rhizoplane.</title>
        <authorList>
            <person name="Thakur R."/>
            <person name="Swarnkar M.K."/>
            <person name="Gulati A."/>
        </authorList>
    </citation>
    <scope>NUCLEOTIDE SEQUENCE [LARGE SCALE GENOMIC DNA]</scope>
    <source>
        <strain evidence="11">BIHB4019</strain>
    </source>
</reference>
<dbReference type="GO" id="GO:0015421">
    <property type="term" value="F:ABC-type oligopeptide transporter activity"/>
    <property type="evidence" value="ECO:0007669"/>
    <property type="project" value="TreeGrafter"/>
</dbReference>
<evidence type="ECO:0000256" key="1">
    <source>
        <dbReference type="ARBA" id="ARBA00004651"/>
    </source>
</evidence>
<dbReference type="EMBL" id="CP016808">
    <property type="protein sequence ID" value="ANY69439.1"/>
    <property type="molecule type" value="Genomic_DNA"/>
</dbReference>
<feature type="transmembrane region" description="Helical" evidence="8">
    <location>
        <begin position="21"/>
        <end position="45"/>
    </location>
</feature>
<dbReference type="Pfam" id="PF00005">
    <property type="entry name" value="ABC_tran"/>
    <property type="match status" value="1"/>
</dbReference>
<dbReference type="InterPro" id="IPR017871">
    <property type="entry name" value="ABC_transporter-like_CS"/>
</dbReference>
<feature type="transmembrane region" description="Helical" evidence="8">
    <location>
        <begin position="65"/>
        <end position="86"/>
    </location>
</feature>
<evidence type="ECO:0000256" key="4">
    <source>
        <dbReference type="ARBA" id="ARBA00022741"/>
    </source>
</evidence>
<dbReference type="InterPro" id="IPR011527">
    <property type="entry name" value="ABC1_TM_dom"/>
</dbReference>
<accession>A0A1B2DNZ6</accession>
<feature type="domain" description="ABC transporter" evidence="9">
    <location>
        <begin position="345"/>
        <end position="579"/>
    </location>
</feature>
<feature type="transmembrane region" description="Helical" evidence="8">
    <location>
        <begin position="139"/>
        <end position="157"/>
    </location>
</feature>
<dbReference type="SUPFAM" id="SSF90123">
    <property type="entry name" value="ABC transporter transmembrane region"/>
    <property type="match status" value="1"/>
</dbReference>
<evidence type="ECO:0000259" key="10">
    <source>
        <dbReference type="PROSITE" id="PS50929"/>
    </source>
</evidence>
<evidence type="ECO:0000256" key="2">
    <source>
        <dbReference type="ARBA" id="ARBA00005417"/>
    </source>
</evidence>
<evidence type="ECO:0008006" key="12">
    <source>
        <dbReference type="Google" id="ProtNLM"/>
    </source>
</evidence>
<keyword evidence="6 8" id="KW-1133">Transmembrane helix</keyword>
<dbReference type="GO" id="GO:0005886">
    <property type="term" value="C:plasma membrane"/>
    <property type="evidence" value="ECO:0007669"/>
    <property type="project" value="UniProtKB-SubCell"/>
</dbReference>
<dbReference type="PANTHER" id="PTHR43394">
    <property type="entry name" value="ATP-DEPENDENT PERMEASE MDL1, MITOCHONDRIAL"/>
    <property type="match status" value="1"/>
</dbReference>
<evidence type="ECO:0000259" key="9">
    <source>
        <dbReference type="PROSITE" id="PS50893"/>
    </source>
</evidence>
<evidence type="ECO:0000256" key="6">
    <source>
        <dbReference type="ARBA" id="ARBA00022989"/>
    </source>
</evidence>
<dbReference type="FunFam" id="3.40.50.300:FF:000218">
    <property type="entry name" value="Multidrug ABC transporter ATP-binding protein"/>
    <property type="match status" value="1"/>
</dbReference>
<dbReference type="PANTHER" id="PTHR43394:SF1">
    <property type="entry name" value="ATP-BINDING CASSETTE SUB-FAMILY B MEMBER 10, MITOCHONDRIAL"/>
    <property type="match status" value="1"/>
</dbReference>
<keyword evidence="5" id="KW-0067">ATP-binding</keyword>
<evidence type="ECO:0000256" key="8">
    <source>
        <dbReference type="SAM" id="Phobius"/>
    </source>
</evidence>
<dbReference type="Gene3D" id="1.20.1560.10">
    <property type="entry name" value="ABC transporter type 1, transmembrane domain"/>
    <property type="match status" value="1"/>
</dbReference>
<protein>
    <recommendedName>
        <fullName evidence="12">ABC transporter ATP-binding protein</fullName>
    </recommendedName>
</protein>
<dbReference type="SMART" id="SM00382">
    <property type="entry name" value="AAA"/>
    <property type="match status" value="1"/>
</dbReference>
<feature type="transmembrane region" description="Helical" evidence="8">
    <location>
        <begin position="163"/>
        <end position="179"/>
    </location>
</feature>
<feature type="domain" description="ABC transmembrane type-1" evidence="10">
    <location>
        <begin position="28"/>
        <end position="306"/>
    </location>
</feature>
<proteinExistence type="inferred from homology"/>
<organism evidence="11">
    <name type="scientific">Paenibacillus sp. BIHB 4019</name>
    <dbReference type="NCBI Taxonomy" id="1870819"/>
    <lineage>
        <taxon>Bacteria</taxon>
        <taxon>Bacillati</taxon>
        <taxon>Bacillota</taxon>
        <taxon>Bacilli</taxon>
        <taxon>Bacillales</taxon>
        <taxon>Paenibacillaceae</taxon>
        <taxon>Paenibacillus</taxon>
    </lineage>
</organism>
<dbReference type="InterPro" id="IPR027417">
    <property type="entry name" value="P-loop_NTPase"/>
</dbReference>
<dbReference type="InterPro" id="IPR039421">
    <property type="entry name" value="Type_1_exporter"/>
</dbReference>
<evidence type="ECO:0000313" key="11">
    <source>
        <dbReference type="EMBL" id="ANY69439.1"/>
    </source>
</evidence>
<evidence type="ECO:0000256" key="7">
    <source>
        <dbReference type="ARBA" id="ARBA00023136"/>
    </source>
</evidence>
<evidence type="ECO:0000256" key="3">
    <source>
        <dbReference type="ARBA" id="ARBA00022692"/>
    </source>
</evidence>
<dbReference type="PROSITE" id="PS50929">
    <property type="entry name" value="ABC_TM1F"/>
    <property type="match status" value="1"/>
</dbReference>
<dbReference type="Pfam" id="PF00664">
    <property type="entry name" value="ABC_membrane"/>
    <property type="match status" value="1"/>
</dbReference>
<name>A0A1B2DNZ6_9BACL</name>
<comment type="similarity">
    <text evidence="2">Belongs to the ABC transporter superfamily.</text>
</comment>
<dbReference type="AlphaFoldDB" id="A0A1B2DNZ6"/>
<dbReference type="InterPro" id="IPR036640">
    <property type="entry name" value="ABC1_TM_sf"/>
</dbReference>
<dbReference type="InterPro" id="IPR003593">
    <property type="entry name" value="AAA+_ATPase"/>
</dbReference>
<dbReference type="GO" id="GO:0005524">
    <property type="term" value="F:ATP binding"/>
    <property type="evidence" value="ECO:0007669"/>
    <property type="project" value="UniProtKB-KW"/>
</dbReference>
<feature type="transmembrane region" description="Helical" evidence="8">
    <location>
        <begin position="252"/>
        <end position="271"/>
    </location>
</feature>
<dbReference type="CDD" id="cd07346">
    <property type="entry name" value="ABC_6TM_exporters"/>
    <property type="match status" value="1"/>
</dbReference>